<evidence type="ECO:0000313" key="3">
    <source>
        <dbReference type="EMBL" id="VDM48438.1"/>
    </source>
</evidence>
<gene>
    <name evidence="3" type="ORF">TCNE_LOCUS17117</name>
</gene>
<evidence type="ECO:0000313" key="4">
    <source>
        <dbReference type="Proteomes" id="UP000050794"/>
    </source>
</evidence>
<dbReference type="WBParaSite" id="TCNE_0001711801-mRNA-1">
    <property type="protein sequence ID" value="TCNE_0001711801-mRNA-1"/>
    <property type="gene ID" value="TCNE_0001711801"/>
</dbReference>
<sequence length="266" mass="30462">MIHDEGRTGNAHEKDNSDSRRKNSLMPSPWPHFVLTQQLQSRKPLQKVSEVPPLRAIEETSLEEPSEVGEERGKDSAELSDEDDKDEGFVRSFTTSASAFMRWVSRLTPLLRNQRVRRLAIVNFFLTVINSFAVIVALVLFGIFIHLRLQMHSGLDNNPCYFAYHEWSECSEPCWRGIGEVPYMTRRVRMDSVVNSRGSFEPCPPNLDKIVDKAPCNTYRCPTRISSYNFTQECFPSSSGHGGYRIRDIPLDDRLIIVDANLTEYC</sequence>
<accession>A0A183V8P7</accession>
<keyword evidence="2" id="KW-0472">Membrane</keyword>
<name>A0A183V8P7_TOXCA</name>
<reference evidence="5" key="1">
    <citation type="submission" date="2016-06" db="UniProtKB">
        <authorList>
            <consortium name="WormBaseParasite"/>
        </authorList>
    </citation>
    <scope>IDENTIFICATION</scope>
</reference>
<organism evidence="4 5">
    <name type="scientific">Toxocara canis</name>
    <name type="common">Canine roundworm</name>
    <dbReference type="NCBI Taxonomy" id="6265"/>
    <lineage>
        <taxon>Eukaryota</taxon>
        <taxon>Metazoa</taxon>
        <taxon>Ecdysozoa</taxon>
        <taxon>Nematoda</taxon>
        <taxon>Chromadorea</taxon>
        <taxon>Rhabditida</taxon>
        <taxon>Spirurina</taxon>
        <taxon>Ascaridomorpha</taxon>
        <taxon>Ascaridoidea</taxon>
        <taxon>Toxocaridae</taxon>
        <taxon>Toxocara</taxon>
    </lineage>
</organism>
<feature type="compositionally biased region" description="Basic and acidic residues" evidence="1">
    <location>
        <begin position="1"/>
        <end position="21"/>
    </location>
</feature>
<keyword evidence="4" id="KW-1185">Reference proteome</keyword>
<feature type="region of interest" description="Disordered" evidence="1">
    <location>
        <begin position="1"/>
        <end position="85"/>
    </location>
</feature>
<dbReference type="EMBL" id="UYWY01024164">
    <property type="protein sequence ID" value="VDM48438.1"/>
    <property type="molecule type" value="Genomic_DNA"/>
</dbReference>
<keyword evidence="2" id="KW-0812">Transmembrane</keyword>
<evidence type="ECO:0000313" key="5">
    <source>
        <dbReference type="WBParaSite" id="TCNE_0001711801-mRNA-1"/>
    </source>
</evidence>
<feature type="transmembrane region" description="Helical" evidence="2">
    <location>
        <begin position="120"/>
        <end position="145"/>
    </location>
</feature>
<evidence type="ECO:0000256" key="1">
    <source>
        <dbReference type="SAM" id="MobiDB-lite"/>
    </source>
</evidence>
<dbReference type="AlphaFoldDB" id="A0A183V8P7"/>
<protein>
    <submittedName>
        <fullName evidence="5">LCCL domain-containing protein</fullName>
    </submittedName>
</protein>
<dbReference type="InterPro" id="IPR036383">
    <property type="entry name" value="TSP1_rpt_sf"/>
</dbReference>
<reference evidence="3 4" key="2">
    <citation type="submission" date="2018-11" db="EMBL/GenBank/DDBJ databases">
        <authorList>
            <consortium name="Pathogen Informatics"/>
        </authorList>
    </citation>
    <scope>NUCLEOTIDE SEQUENCE [LARGE SCALE GENOMIC DNA]</scope>
</reference>
<dbReference type="Proteomes" id="UP000050794">
    <property type="component" value="Unassembled WGS sequence"/>
</dbReference>
<proteinExistence type="predicted"/>
<dbReference type="Gene3D" id="2.20.100.10">
    <property type="entry name" value="Thrombospondin type-1 (TSP1) repeat"/>
    <property type="match status" value="1"/>
</dbReference>
<evidence type="ECO:0000256" key="2">
    <source>
        <dbReference type="SAM" id="Phobius"/>
    </source>
</evidence>
<keyword evidence="2" id="KW-1133">Transmembrane helix</keyword>